<feature type="domain" description="ABC transmembrane type-1" evidence="10">
    <location>
        <begin position="78"/>
        <end position="285"/>
    </location>
</feature>
<evidence type="ECO:0000256" key="5">
    <source>
        <dbReference type="ARBA" id="ARBA00022989"/>
    </source>
</evidence>
<sequence>MEQSTSNEQATPPKNAVASTSAALQEPRFIRYSLTFIALAFLAFFIVLPLVSIFITAFQKGAAVYFAAITHADALSAIKLTLIVVAIAVPLNAIFGVMAAWALTKFNFKGKNLLLTLVDLPFAVSPVIAGLVFILLFGAQGLFGDWLFANDIKIVFALPGIVLATIFVTLPFVARELIPLMQAQGTSEEEASISLGANGFKTFWYVTLPNIKWGLFYGLILCNARAIGEFGAVSVVSGHIRGMTNTMPLHIEILYNEYQFSAAFAVASLMSVIAILTLIIKDIVAWKSKSV</sequence>
<dbReference type="NCBIfam" id="TIGR02140">
    <property type="entry name" value="permease_CysW"/>
    <property type="match status" value="1"/>
</dbReference>
<evidence type="ECO:0000256" key="2">
    <source>
        <dbReference type="ARBA" id="ARBA00011779"/>
    </source>
</evidence>
<feature type="transmembrane region" description="Helical" evidence="9">
    <location>
        <begin position="215"/>
        <end position="240"/>
    </location>
</feature>
<dbReference type="Proteomes" id="UP001549363">
    <property type="component" value="Unassembled WGS sequence"/>
</dbReference>
<comment type="subunit">
    <text evidence="2">The complex is composed of two ATP-binding proteins (CysA), two transmembrane proteins (CysT and CysW) and a solute-binding protein (CysP).</text>
</comment>
<evidence type="ECO:0000256" key="9">
    <source>
        <dbReference type="SAM" id="Phobius"/>
    </source>
</evidence>
<evidence type="ECO:0000313" key="12">
    <source>
        <dbReference type="Proteomes" id="UP001549363"/>
    </source>
</evidence>
<dbReference type="InterPro" id="IPR035906">
    <property type="entry name" value="MetI-like_sf"/>
</dbReference>
<evidence type="ECO:0000256" key="3">
    <source>
        <dbReference type="ARBA" id="ARBA00022448"/>
    </source>
</evidence>
<evidence type="ECO:0000256" key="8">
    <source>
        <dbReference type="ARBA" id="ARBA00025323"/>
    </source>
</evidence>
<organism evidence="11 12">
    <name type="scientific">Lysinibacillus parviboronicapiens</name>
    <dbReference type="NCBI Taxonomy" id="436516"/>
    <lineage>
        <taxon>Bacteria</taxon>
        <taxon>Bacillati</taxon>
        <taxon>Bacillota</taxon>
        <taxon>Bacilli</taxon>
        <taxon>Bacillales</taxon>
        <taxon>Bacillaceae</taxon>
        <taxon>Lysinibacillus</taxon>
    </lineage>
</organism>
<dbReference type="NCBIfam" id="TIGR00969">
    <property type="entry name" value="3a0106s02"/>
    <property type="match status" value="1"/>
</dbReference>
<dbReference type="PANTHER" id="PTHR30406:SF1">
    <property type="entry name" value="SULFATE TRANSPORT SYSTEM PERMEASE PROTEIN CYSW"/>
    <property type="match status" value="1"/>
</dbReference>
<feature type="transmembrane region" description="Helical" evidence="9">
    <location>
        <begin position="113"/>
        <end position="142"/>
    </location>
</feature>
<accession>A0ABV2PKP0</accession>
<evidence type="ECO:0000256" key="7">
    <source>
        <dbReference type="ARBA" id="ARBA00023136"/>
    </source>
</evidence>
<comment type="caution">
    <text evidence="11">The sequence shown here is derived from an EMBL/GenBank/DDBJ whole genome shotgun (WGS) entry which is preliminary data.</text>
</comment>
<comment type="subcellular location">
    <subcellularLocation>
        <location evidence="1">Membrane</location>
        <topology evidence="1">Multi-pass membrane protein</topology>
    </subcellularLocation>
</comment>
<dbReference type="EMBL" id="JBEPSB010000011">
    <property type="protein sequence ID" value="MET4561500.1"/>
    <property type="molecule type" value="Genomic_DNA"/>
</dbReference>
<dbReference type="RefSeq" id="WP_354472049.1">
    <property type="nucleotide sequence ID" value="NZ_JBEPSB010000011.1"/>
</dbReference>
<keyword evidence="5 9" id="KW-1133">Transmembrane helix</keyword>
<dbReference type="InterPro" id="IPR000515">
    <property type="entry name" value="MetI-like"/>
</dbReference>
<feature type="transmembrane region" description="Helical" evidence="9">
    <location>
        <begin position="154"/>
        <end position="174"/>
    </location>
</feature>
<reference evidence="11 12" key="1">
    <citation type="submission" date="2024-06" db="EMBL/GenBank/DDBJ databases">
        <title>Sorghum-associated microbial communities from plants grown in Nebraska, USA.</title>
        <authorList>
            <person name="Schachtman D."/>
        </authorList>
    </citation>
    <scope>NUCLEOTIDE SEQUENCE [LARGE SCALE GENOMIC DNA]</scope>
    <source>
        <strain evidence="11 12">736</strain>
    </source>
</reference>
<keyword evidence="12" id="KW-1185">Reference proteome</keyword>
<dbReference type="PANTHER" id="PTHR30406">
    <property type="entry name" value="SULFATE TRANSPORT SYSTEM PERMEASE PROTEIN"/>
    <property type="match status" value="1"/>
</dbReference>
<gene>
    <name evidence="11" type="ORF">ABIA69_002668</name>
</gene>
<dbReference type="SUPFAM" id="SSF161098">
    <property type="entry name" value="MetI-like"/>
    <property type="match status" value="1"/>
</dbReference>
<protein>
    <submittedName>
        <fullName evidence="11">Sulfate transport system permease protein</fullName>
    </submittedName>
</protein>
<name>A0ABV2PKP0_9BACI</name>
<keyword evidence="7 9" id="KW-0472">Membrane</keyword>
<feature type="transmembrane region" description="Helical" evidence="9">
    <location>
        <begin position="78"/>
        <end position="101"/>
    </location>
</feature>
<dbReference type="CDD" id="cd06261">
    <property type="entry name" value="TM_PBP2"/>
    <property type="match status" value="1"/>
</dbReference>
<keyword evidence="3" id="KW-0813">Transport</keyword>
<dbReference type="Gene3D" id="1.10.3720.10">
    <property type="entry name" value="MetI-like"/>
    <property type="match status" value="1"/>
</dbReference>
<dbReference type="InterPro" id="IPR011866">
    <property type="entry name" value="CysW_permease"/>
</dbReference>
<feature type="transmembrane region" description="Helical" evidence="9">
    <location>
        <begin position="34"/>
        <end position="58"/>
    </location>
</feature>
<keyword evidence="4 9" id="KW-0812">Transmembrane</keyword>
<keyword evidence="6" id="KW-0764">Sulfate transport</keyword>
<evidence type="ECO:0000256" key="1">
    <source>
        <dbReference type="ARBA" id="ARBA00004141"/>
    </source>
</evidence>
<comment type="function">
    <text evidence="8">Part of the ABC transporter complex CysAWTP (TC 3.A.1.6.1) involved in sulfate/thiosulfate import. Probably responsible for the translocation of the substrate across the membrane.</text>
</comment>
<dbReference type="Pfam" id="PF00528">
    <property type="entry name" value="BPD_transp_1"/>
    <property type="match status" value="1"/>
</dbReference>
<feature type="transmembrane region" description="Helical" evidence="9">
    <location>
        <begin position="260"/>
        <end position="280"/>
    </location>
</feature>
<dbReference type="InterPro" id="IPR005667">
    <property type="entry name" value="Sulph_transpt2"/>
</dbReference>
<evidence type="ECO:0000256" key="4">
    <source>
        <dbReference type="ARBA" id="ARBA00022692"/>
    </source>
</evidence>
<evidence type="ECO:0000256" key="6">
    <source>
        <dbReference type="ARBA" id="ARBA00023032"/>
    </source>
</evidence>
<proteinExistence type="predicted"/>
<evidence type="ECO:0000259" key="10">
    <source>
        <dbReference type="PROSITE" id="PS50928"/>
    </source>
</evidence>
<evidence type="ECO:0000313" key="11">
    <source>
        <dbReference type="EMBL" id="MET4561500.1"/>
    </source>
</evidence>
<dbReference type="PROSITE" id="PS50928">
    <property type="entry name" value="ABC_TM1"/>
    <property type="match status" value="1"/>
</dbReference>